<keyword evidence="3" id="KW-0050">Antiport</keyword>
<name>A0A3D8SN12_9HELO</name>
<dbReference type="Proteomes" id="UP000256328">
    <property type="component" value="Unassembled WGS sequence"/>
</dbReference>
<dbReference type="Gene3D" id="1.20.1530.20">
    <property type="match status" value="1"/>
</dbReference>
<evidence type="ECO:0000256" key="3">
    <source>
        <dbReference type="ARBA" id="ARBA00022449"/>
    </source>
</evidence>
<feature type="transmembrane region" description="Helical" evidence="10">
    <location>
        <begin position="199"/>
        <end position="220"/>
    </location>
</feature>
<dbReference type="EMBL" id="PDLN01000004">
    <property type="protein sequence ID" value="RDW87700.1"/>
    <property type="molecule type" value="Genomic_DNA"/>
</dbReference>
<dbReference type="OrthoDB" id="1288932at2759"/>
<evidence type="ECO:0000256" key="4">
    <source>
        <dbReference type="ARBA" id="ARBA00022692"/>
    </source>
</evidence>
<evidence type="ECO:0000256" key="1">
    <source>
        <dbReference type="ARBA" id="ARBA00004141"/>
    </source>
</evidence>
<keyword evidence="5 10" id="KW-1133">Transmembrane helix</keyword>
<feature type="domain" description="Cation/H+ exchanger transmembrane" evidence="11">
    <location>
        <begin position="30"/>
        <end position="488"/>
    </location>
</feature>
<gene>
    <name evidence="12" type="ORF">BP5796_03394</name>
</gene>
<feature type="transmembrane region" description="Helical" evidence="10">
    <location>
        <begin position="70"/>
        <end position="90"/>
    </location>
</feature>
<evidence type="ECO:0000256" key="7">
    <source>
        <dbReference type="ARBA" id="ARBA00023065"/>
    </source>
</evidence>
<feature type="transmembrane region" description="Helical" evidence="10">
    <location>
        <begin position="263"/>
        <end position="290"/>
    </location>
</feature>
<keyword evidence="6" id="KW-0915">Sodium</keyword>
<dbReference type="InterPro" id="IPR006153">
    <property type="entry name" value="Cation/H_exchanger_TM"/>
</dbReference>
<reference evidence="12 13" key="1">
    <citation type="journal article" date="2018" name="IMA Fungus">
        <title>IMA Genome-F 9: Draft genome sequence of Annulohypoxylon stygium, Aspergillus mulundensis, Berkeleyomyces basicola (syn. Thielaviopsis basicola), Ceratocystis smalleyi, two Cercospora beticola strains, Coleophoma cylindrospora, Fusarium fracticaudum, Phialophora cf. hyalina, and Morchella septimelata.</title>
        <authorList>
            <person name="Wingfield B.D."/>
            <person name="Bills G.F."/>
            <person name="Dong Y."/>
            <person name="Huang W."/>
            <person name="Nel W.J."/>
            <person name="Swalarsk-Parry B.S."/>
            <person name="Vaghefi N."/>
            <person name="Wilken P.M."/>
            <person name="An Z."/>
            <person name="de Beer Z.W."/>
            <person name="De Vos L."/>
            <person name="Chen L."/>
            <person name="Duong T.A."/>
            <person name="Gao Y."/>
            <person name="Hammerbacher A."/>
            <person name="Kikkert J.R."/>
            <person name="Li Y."/>
            <person name="Li H."/>
            <person name="Li K."/>
            <person name="Li Q."/>
            <person name="Liu X."/>
            <person name="Ma X."/>
            <person name="Naidoo K."/>
            <person name="Pethybridge S.J."/>
            <person name="Sun J."/>
            <person name="Steenkamp E.T."/>
            <person name="van der Nest M.A."/>
            <person name="van Wyk S."/>
            <person name="Wingfield M.J."/>
            <person name="Xiong C."/>
            <person name="Yue Q."/>
            <person name="Zhang X."/>
        </authorList>
    </citation>
    <scope>NUCLEOTIDE SEQUENCE [LARGE SCALE GENOMIC DNA]</scope>
    <source>
        <strain evidence="12 13">BP5796</strain>
    </source>
</reference>
<keyword evidence="13" id="KW-1185">Reference proteome</keyword>
<sequence>MTYLPYEEPGITLILTLTSLIFLLNGIRYILDRLLYCGLVGQILIGVIWGEPVGGTTWLSEGTQKAIQDFGYLGLIGLVFEGGLGTDLVLLRKTAYISISVATVGLLMPIAISFVLLVFPFPSSSGTLYPSPLAAFSAGASLCSTSLGTTLSIMSAAGMHKTRTGVTLLGAAMMDDVVGLVMVNIITTLGAGGRGGWSIARPIVASFGLLIVTMCIAPYIMKPVWALVRRAIYHNAEVEFVEAEASLGHRLTNAITAVPHLQFVLPTAVLIIFVTIASFIDASVLFSAFIAGGLVNYLWDVGASADPAVSDIASTPSGMFEKYYKPVMAYFLVPFFFASIGFSIPITAMFSGSIVWKGIVYAILMIVAKGLVSLVVYFDFIVKALQNAMVRQSKAKREKTRARTRQEPSTEQTTIEAPHSAALLIAFAMIARGEIGFLIASLSQSSNTLTLRYTNGEDAASSGEEIFLVIVWAVVLCTIFGPVAVGVFVRRLKNTTAPRELYCE</sequence>
<comment type="subcellular location">
    <subcellularLocation>
        <location evidence="1">Membrane</location>
        <topology evidence="1">Multi-pass membrane protein</topology>
    </subcellularLocation>
</comment>
<dbReference type="InterPro" id="IPR038770">
    <property type="entry name" value="Na+/solute_symporter_sf"/>
</dbReference>
<dbReference type="PANTHER" id="PTHR43562:SF3">
    <property type="entry name" value="SODIUM ION_PROTON EXCHANGER (EUROFUNG)"/>
    <property type="match status" value="1"/>
</dbReference>
<dbReference type="GO" id="GO:0015297">
    <property type="term" value="F:antiporter activity"/>
    <property type="evidence" value="ECO:0007669"/>
    <property type="project" value="UniProtKB-KW"/>
</dbReference>
<evidence type="ECO:0000256" key="5">
    <source>
        <dbReference type="ARBA" id="ARBA00022989"/>
    </source>
</evidence>
<comment type="caution">
    <text evidence="12">The sequence shown here is derived from an EMBL/GenBank/DDBJ whole genome shotgun (WGS) entry which is preliminary data.</text>
</comment>
<evidence type="ECO:0000256" key="8">
    <source>
        <dbReference type="ARBA" id="ARBA00023136"/>
    </source>
</evidence>
<evidence type="ECO:0000256" key="9">
    <source>
        <dbReference type="ARBA" id="ARBA00023201"/>
    </source>
</evidence>
<keyword evidence="2" id="KW-0813">Transport</keyword>
<dbReference type="Pfam" id="PF00999">
    <property type="entry name" value="Na_H_Exchanger"/>
    <property type="match status" value="1"/>
</dbReference>
<keyword evidence="4 10" id="KW-0812">Transmembrane</keyword>
<feature type="transmembrane region" description="Helical" evidence="10">
    <location>
        <begin position="97"/>
        <end position="121"/>
    </location>
</feature>
<keyword evidence="9" id="KW-0739">Sodium transport</keyword>
<feature type="transmembrane region" description="Helical" evidence="10">
    <location>
        <begin position="327"/>
        <end position="346"/>
    </location>
</feature>
<evidence type="ECO:0000259" key="11">
    <source>
        <dbReference type="Pfam" id="PF00999"/>
    </source>
</evidence>
<dbReference type="PANTHER" id="PTHR43562">
    <property type="entry name" value="NAPA-TYPE SODIUM/HYDROGEN ANTIPORTER"/>
    <property type="match status" value="1"/>
</dbReference>
<evidence type="ECO:0000256" key="2">
    <source>
        <dbReference type="ARBA" id="ARBA00022448"/>
    </source>
</evidence>
<accession>A0A3D8SN12</accession>
<proteinExistence type="predicted"/>
<evidence type="ECO:0000313" key="12">
    <source>
        <dbReference type="EMBL" id="RDW87700.1"/>
    </source>
</evidence>
<keyword evidence="8 10" id="KW-0472">Membrane</keyword>
<evidence type="ECO:0000256" key="6">
    <source>
        <dbReference type="ARBA" id="ARBA00023053"/>
    </source>
</evidence>
<organism evidence="12 13">
    <name type="scientific">Coleophoma crateriformis</name>
    <dbReference type="NCBI Taxonomy" id="565419"/>
    <lineage>
        <taxon>Eukaryota</taxon>
        <taxon>Fungi</taxon>
        <taxon>Dikarya</taxon>
        <taxon>Ascomycota</taxon>
        <taxon>Pezizomycotina</taxon>
        <taxon>Leotiomycetes</taxon>
        <taxon>Helotiales</taxon>
        <taxon>Dermateaceae</taxon>
        <taxon>Coleophoma</taxon>
    </lineage>
</organism>
<feature type="transmembrane region" description="Helical" evidence="10">
    <location>
        <begin position="34"/>
        <end position="50"/>
    </location>
</feature>
<protein>
    <recommendedName>
        <fullName evidence="11">Cation/H+ exchanger transmembrane domain-containing protein</fullName>
    </recommendedName>
</protein>
<evidence type="ECO:0000256" key="10">
    <source>
        <dbReference type="SAM" id="Phobius"/>
    </source>
</evidence>
<dbReference type="GO" id="GO:1902600">
    <property type="term" value="P:proton transmembrane transport"/>
    <property type="evidence" value="ECO:0007669"/>
    <property type="project" value="InterPro"/>
</dbReference>
<feature type="transmembrane region" description="Helical" evidence="10">
    <location>
        <begin position="358"/>
        <end position="378"/>
    </location>
</feature>
<dbReference type="AlphaFoldDB" id="A0A3D8SN12"/>
<keyword evidence="7" id="KW-0406">Ion transport</keyword>
<dbReference type="GO" id="GO:0016020">
    <property type="term" value="C:membrane"/>
    <property type="evidence" value="ECO:0007669"/>
    <property type="project" value="UniProtKB-SubCell"/>
</dbReference>
<evidence type="ECO:0000313" key="13">
    <source>
        <dbReference type="Proteomes" id="UP000256328"/>
    </source>
</evidence>
<dbReference type="GO" id="GO:0006814">
    <property type="term" value="P:sodium ion transport"/>
    <property type="evidence" value="ECO:0007669"/>
    <property type="project" value="UniProtKB-KW"/>
</dbReference>
<feature type="transmembrane region" description="Helical" evidence="10">
    <location>
        <begin position="133"/>
        <end position="154"/>
    </location>
</feature>
<feature type="transmembrane region" description="Helical" evidence="10">
    <location>
        <begin position="466"/>
        <end position="489"/>
    </location>
</feature>
<feature type="transmembrane region" description="Helical" evidence="10">
    <location>
        <begin position="6"/>
        <end position="27"/>
    </location>
</feature>